<accession>A0A484MHT6</accession>
<proteinExistence type="inferred from homology"/>
<sequence length="296" mass="32293">MGSQLEPGYRFPAQAQEEQPGKEYLMHPLPQSFNPNYKPSSKLQGKVALITGGDSGIGRAVSYYFTLEGATVAFTYVKGQEDEDKDQTLKMLYGIKAQGAKDPIALPTDVGSEENCKQVVDQVLSEYGQIDILVNNAAEQYYSTTIEDITQSRLERVFKTNIFSHFFMSRFALRHMKEGSCIINTASLAAYQGNQTLLDYSSTKGAIVAFTRSLSQQLISRGIRVNAVAPGPVWTPLQPASMPAEKIAELGSEVPLDRAAEPYEIAPSYVFLASNDCASYITGQVVHPNGGSIVNA</sequence>
<dbReference type="PROSITE" id="PS00061">
    <property type="entry name" value="ADH_SHORT"/>
    <property type="match status" value="1"/>
</dbReference>
<dbReference type="PRINTS" id="PR00081">
    <property type="entry name" value="GDHRDH"/>
</dbReference>
<dbReference type="PRINTS" id="PR00080">
    <property type="entry name" value="SDRFAMILY"/>
</dbReference>
<dbReference type="EMBL" id="OOIL02003369">
    <property type="protein sequence ID" value="VFQ87658.1"/>
    <property type="molecule type" value="Genomic_DNA"/>
</dbReference>
<dbReference type="OrthoDB" id="47007at2759"/>
<dbReference type="GO" id="GO:0016616">
    <property type="term" value="F:oxidoreductase activity, acting on the CH-OH group of donors, NAD or NADP as acceptor"/>
    <property type="evidence" value="ECO:0007669"/>
    <property type="project" value="UniProtKB-ARBA"/>
</dbReference>
<evidence type="ECO:0000256" key="1">
    <source>
        <dbReference type="ARBA" id="ARBA00006484"/>
    </source>
</evidence>
<reference evidence="3 4" key="1">
    <citation type="submission" date="2018-04" db="EMBL/GenBank/DDBJ databases">
        <authorList>
            <person name="Vogel A."/>
        </authorList>
    </citation>
    <scope>NUCLEOTIDE SEQUENCE [LARGE SCALE GENOMIC DNA]</scope>
</reference>
<dbReference type="FunFam" id="3.40.50.720:FF:000084">
    <property type="entry name" value="Short-chain dehydrogenase reductase"/>
    <property type="match status" value="1"/>
</dbReference>
<protein>
    <recommendedName>
        <fullName evidence="5">Glucose and ribitol dehydrogenase</fullName>
    </recommendedName>
</protein>
<keyword evidence="2" id="KW-0560">Oxidoreductase</keyword>
<dbReference type="PANTHER" id="PTHR48107:SF28">
    <property type="entry name" value="CHAIN DEHYDROGENASE, PUTATIVE-RELATED"/>
    <property type="match status" value="1"/>
</dbReference>
<evidence type="ECO:0008006" key="5">
    <source>
        <dbReference type="Google" id="ProtNLM"/>
    </source>
</evidence>
<dbReference type="Proteomes" id="UP000595140">
    <property type="component" value="Unassembled WGS sequence"/>
</dbReference>
<comment type="similarity">
    <text evidence="1">Belongs to the short-chain dehydrogenases/reductases (SDR) family.</text>
</comment>
<name>A0A484MHT6_9ASTE</name>
<dbReference type="Gene3D" id="3.40.50.720">
    <property type="entry name" value="NAD(P)-binding Rossmann-like Domain"/>
    <property type="match status" value="1"/>
</dbReference>
<evidence type="ECO:0000313" key="4">
    <source>
        <dbReference type="Proteomes" id="UP000595140"/>
    </source>
</evidence>
<dbReference type="InterPro" id="IPR036291">
    <property type="entry name" value="NAD(P)-bd_dom_sf"/>
</dbReference>
<gene>
    <name evidence="3" type="ORF">CCAM_LOCUS29434</name>
</gene>
<evidence type="ECO:0000256" key="2">
    <source>
        <dbReference type="ARBA" id="ARBA00023002"/>
    </source>
</evidence>
<keyword evidence="4" id="KW-1185">Reference proteome</keyword>
<dbReference type="SUPFAM" id="SSF51735">
    <property type="entry name" value="NAD(P)-binding Rossmann-fold domains"/>
    <property type="match status" value="1"/>
</dbReference>
<dbReference type="InterPro" id="IPR020904">
    <property type="entry name" value="Sc_DH/Rdtase_CS"/>
</dbReference>
<organism evidence="3 4">
    <name type="scientific">Cuscuta campestris</name>
    <dbReference type="NCBI Taxonomy" id="132261"/>
    <lineage>
        <taxon>Eukaryota</taxon>
        <taxon>Viridiplantae</taxon>
        <taxon>Streptophyta</taxon>
        <taxon>Embryophyta</taxon>
        <taxon>Tracheophyta</taxon>
        <taxon>Spermatophyta</taxon>
        <taxon>Magnoliopsida</taxon>
        <taxon>eudicotyledons</taxon>
        <taxon>Gunneridae</taxon>
        <taxon>Pentapetalae</taxon>
        <taxon>asterids</taxon>
        <taxon>lamiids</taxon>
        <taxon>Solanales</taxon>
        <taxon>Convolvulaceae</taxon>
        <taxon>Cuscuteae</taxon>
        <taxon>Cuscuta</taxon>
        <taxon>Cuscuta subgen. Grammica</taxon>
        <taxon>Cuscuta sect. Cleistogrammica</taxon>
    </lineage>
</organism>
<dbReference type="PANTHER" id="PTHR48107">
    <property type="entry name" value="NADPH-DEPENDENT ALDEHYDE REDUCTASE-LIKE PROTEIN, CHLOROPLASTIC-RELATED"/>
    <property type="match status" value="1"/>
</dbReference>
<dbReference type="Pfam" id="PF13561">
    <property type="entry name" value="adh_short_C2"/>
    <property type="match status" value="1"/>
</dbReference>
<dbReference type="AlphaFoldDB" id="A0A484MHT6"/>
<dbReference type="InterPro" id="IPR002347">
    <property type="entry name" value="SDR_fam"/>
</dbReference>
<evidence type="ECO:0000313" key="3">
    <source>
        <dbReference type="EMBL" id="VFQ87658.1"/>
    </source>
</evidence>